<evidence type="ECO:0000313" key="16">
    <source>
        <dbReference type="Proteomes" id="UP001175271"/>
    </source>
</evidence>
<evidence type="ECO:0000256" key="14">
    <source>
        <dbReference type="SAM" id="Phobius"/>
    </source>
</evidence>
<keyword evidence="6 14" id="KW-0812">Transmembrane</keyword>
<evidence type="ECO:0000256" key="13">
    <source>
        <dbReference type="SAM" id="MobiDB-lite"/>
    </source>
</evidence>
<sequence>MWLKLAICFSLIRSILSINVLLFLIGTTQFERSTFEYLAQQLALRHHNTITVKPILIPEEPRLVKPKLHLVREKTLKNLLPKALYRPLETIGNEKPWRKEYVLEEFYEPYWAAHNHSCYKILNSNLMDTLKKDQIEVAIIYAGNPCQLAVAHVLGIPYIYYDHEGFTDETLIASGTPWNLDQPLSSCVFSNYELPRPLKRFTNGLCLLKELIAQSGIPSIASVVSKRYRLLDGPITEMFASDYEIKKRFAHFPDVNKLKQNADFYFVNTDPLLEGNTALPPNVIQVGGLHIDHVKPLFSPWNSTIAAAEEGVIVVSLGTQANSSAMTETQARVILNVLRKFNKYRIYWRVGPSIQLPSIDMDKVPDHINITAFIPQNDLIAMKQTRLLITNGGMSSVMEALVHGVPVVGIPLYGSNRQNLQKVAAKGLGVVVEKSQLTETNLYNSMKEVLETAKYKDTAKDMAREWKDRGKTAFDRALHYIEHVGRHRSAKFFKESHTCCHLVKHFNLDFLLIIAIFVILPFYLMRAMLSLFFMSTSSKSLAKSQERVKSLSKAGNHSRADEQAQKAENTETTRKRQKAKEQ</sequence>
<evidence type="ECO:0000313" key="15">
    <source>
        <dbReference type="EMBL" id="KAK0397067.1"/>
    </source>
</evidence>
<feature type="region of interest" description="Disordered" evidence="13">
    <location>
        <begin position="545"/>
        <end position="582"/>
    </location>
</feature>
<evidence type="ECO:0000256" key="7">
    <source>
        <dbReference type="ARBA" id="ARBA00022729"/>
    </source>
</evidence>
<keyword evidence="8 14" id="KW-1133">Transmembrane helix</keyword>
<organism evidence="15 16">
    <name type="scientific">Steinernema hermaphroditum</name>
    <dbReference type="NCBI Taxonomy" id="289476"/>
    <lineage>
        <taxon>Eukaryota</taxon>
        <taxon>Metazoa</taxon>
        <taxon>Ecdysozoa</taxon>
        <taxon>Nematoda</taxon>
        <taxon>Chromadorea</taxon>
        <taxon>Rhabditida</taxon>
        <taxon>Tylenchina</taxon>
        <taxon>Panagrolaimomorpha</taxon>
        <taxon>Strongyloidoidea</taxon>
        <taxon>Steinernematidae</taxon>
        <taxon>Steinernema</taxon>
    </lineage>
</organism>
<protein>
    <recommendedName>
        <fullName evidence="3">glucuronosyltransferase</fullName>
        <ecNumber evidence="3">2.4.1.17</ecNumber>
    </recommendedName>
</protein>
<evidence type="ECO:0000256" key="12">
    <source>
        <dbReference type="RuleBase" id="RU003718"/>
    </source>
</evidence>
<dbReference type="GO" id="GO:0015020">
    <property type="term" value="F:glucuronosyltransferase activity"/>
    <property type="evidence" value="ECO:0007669"/>
    <property type="project" value="UniProtKB-EC"/>
</dbReference>
<comment type="subcellular location">
    <subcellularLocation>
        <location evidence="1">Membrane</location>
        <topology evidence="1">Single-pass membrane protein</topology>
    </subcellularLocation>
</comment>
<keyword evidence="4 12" id="KW-0328">Glycosyltransferase</keyword>
<comment type="catalytic activity">
    <reaction evidence="11">
        <text>glucuronate acceptor + UDP-alpha-D-glucuronate = acceptor beta-D-glucuronoside + UDP + H(+)</text>
        <dbReference type="Rhea" id="RHEA:21032"/>
        <dbReference type="ChEBI" id="CHEBI:15378"/>
        <dbReference type="ChEBI" id="CHEBI:58052"/>
        <dbReference type="ChEBI" id="CHEBI:58223"/>
        <dbReference type="ChEBI" id="CHEBI:132367"/>
        <dbReference type="ChEBI" id="CHEBI:132368"/>
        <dbReference type="EC" id="2.4.1.17"/>
    </reaction>
</comment>
<keyword evidence="5 12" id="KW-0808">Transferase</keyword>
<keyword evidence="10" id="KW-0325">Glycoprotein</keyword>
<keyword evidence="9 14" id="KW-0472">Membrane</keyword>
<dbReference type="Proteomes" id="UP001175271">
    <property type="component" value="Unassembled WGS sequence"/>
</dbReference>
<name>A0AA39LH46_9BILA</name>
<evidence type="ECO:0000256" key="8">
    <source>
        <dbReference type="ARBA" id="ARBA00022989"/>
    </source>
</evidence>
<evidence type="ECO:0000256" key="9">
    <source>
        <dbReference type="ARBA" id="ARBA00023136"/>
    </source>
</evidence>
<proteinExistence type="inferred from homology"/>
<dbReference type="EC" id="2.4.1.17" evidence="3"/>
<dbReference type="InterPro" id="IPR050271">
    <property type="entry name" value="UDP-glycosyltransferase"/>
</dbReference>
<dbReference type="Pfam" id="PF00201">
    <property type="entry name" value="UDPGT"/>
    <property type="match status" value="1"/>
</dbReference>
<dbReference type="InterPro" id="IPR002213">
    <property type="entry name" value="UDP_glucos_trans"/>
</dbReference>
<feature type="compositionally biased region" description="Basic and acidic residues" evidence="13">
    <location>
        <begin position="558"/>
        <end position="582"/>
    </location>
</feature>
<keyword evidence="7" id="KW-0732">Signal</keyword>
<dbReference type="AlphaFoldDB" id="A0AA39LH46"/>
<dbReference type="GO" id="GO:0016020">
    <property type="term" value="C:membrane"/>
    <property type="evidence" value="ECO:0007669"/>
    <property type="project" value="UniProtKB-SubCell"/>
</dbReference>
<evidence type="ECO:0000256" key="3">
    <source>
        <dbReference type="ARBA" id="ARBA00012544"/>
    </source>
</evidence>
<dbReference type="FunFam" id="3.40.50.2000:FF:000118">
    <property type="entry name" value="UDP-glucuronosyltransferase"/>
    <property type="match status" value="1"/>
</dbReference>
<comment type="caution">
    <text evidence="15">The sequence shown here is derived from an EMBL/GenBank/DDBJ whole genome shotgun (WGS) entry which is preliminary data.</text>
</comment>
<dbReference type="InterPro" id="IPR035595">
    <property type="entry name" value="UDP_glycos_trans_CS"/>
</dbReference>
<evidence type="ECO:0000256" key="11">
    <source>
        <dbReference type="ARBA" id="ARBA00047475"/>
    </source>
</evidence>
<evidence type="ECO:0000256" key="4">
    <source>
        <dbReference type="ARBA" id="ARBA00022676"/>
    </source>
</evidence>
<evidence type="ECO:0000256" key="2">
    <source>
        <dbReference type="ARBA" id="ARBA00009995"/>
    </source>
</evidence>
<comment type="similarity">
    <text evidence="2 12">Belongs to the UDP-glycosyltransferase family.</text>
</comment>
<dbReference type="PANTHER" id="PTHR48043">
    <property type="entry name" value="EG:EG0003.4 PROTEIN-RELATED"/>
    <property type="match status" value="1"/>
</dbReference>
<evidence type="ECO:0000256" key="6">
    <source>
        <dbReference type="ARBA" id="ARBA00022692"/>
    </source>
</evidence>
<keyword evidence="16" id="KW-1185">Reference proteome</keyword>
<evidence type="ECO:0000256" key="1">
    <source>
        <dbReference type="ARBA" id="ARBA00004167"/>
    </source>
</evidence>
<reference evidence="15" key="1">
    <citation type="submission" date="2023-06" db="EMBL/GenBank/DDBJ databases">
        <title>Genomic analysis of the entomopathogenic nematode Steinernema hermaphroditum.</title>
        <authorList>
            <person name="Schwarz E.M."/>
            <person name="Heppert J.K."/>
            <person name="Baniya A."/>
            <person name="Schwartz H.T."/>
            <person name="Tan C.-H."/>
            <person name="Antoshechkin I."/>
            <person name="Sternberg P.W."/>
            <person name="Goodrich-Blair H."/>
            <person name="Dillman A.R."/>
        </authorList>
    </citation>
    <scope>NUCLEOTIDE SEQUENCE</scope>
    <source>
        <strain evidence="15">PS9179</strain>
        <tissue evidence="15">Whole animal</tissue>
    </source>
</reference>
<dbReference type="Gene3D" id="3.40.50.2000">
    <property type="entry name" value="Glycogen Phosphorylase B"/>
    <property type="match status" value="1"/>
</dbReference>
<dbReference type="CDD" id="cd03784">
    <property type="entry name" value="GT1_Gtf-like"/>
    <property type="match status" value="1"/>
</dbReference>
<dbReference type="SUPFAM" id="SSF53756">
    <property type="entry name" value="UDP-Glycosyltransferase/glycogen phosphorylase"/>
    <property type="match status" value="1"/>
</dbReference>
<gene>
    <name evidence="15" type="ORF">QR680_001964</name>
</gene>
<accession>A0AA39LH46</accession>
<dbReference type="PROSITE" id="PS00375">
    <property type="entry name" value="UDPGT"/>
    <property type="match status" value="1"/>
</dbReference>
<evidence type="ECO:0000256" key="5">
    <source>
        <dbReference type="ARBA" id="ARBA00022679"/>
    </source>
</evidence>
<evidence type="ECO:0000256" key="10">
    <source>
        <dbReference type="ARBA" id="ARBA00023180"/>
    </source>
</evidence>
<dbReference type="PANTHER" id="PTHR48043:SF18">
    <property type="entry name" value="GLUCURONOSYLTRANSFERASE"/>
    <property type="match status" value="1"/>
</dbReference>
<feature type="transmembrane region" description="Helical" evidence="14">
    <location>
        <begin position="510"/>
        <end position="534"/>
    </location>
</feature>
<dbReference type="EMBL" id="JAUCMV010000005">
    <property type="protein sequence ID" value="KAK0397067.1"/>
    <property type="molecule type" value="Genomic_DNA"/>
</dbReference>